<dbReference type="EMBL" id="JBJQND010000017">
    <property type="protein sequence ID" value="KAL3842266.1"/>
    <property type="molecule type" value="Genomic_DNA"/>
</dbReference>
<name>A0ABD3U0D2_SINWO</name>
<sequence length="195" mass="22150">MRLLILIGITNERNVLPMINEVLYLRDTNVKNILGNQINSAIYQAEDLFHEYVLVSAFLPDEYEITENELINIFPQVDSAVSQLILYYHVYLHTFLTFSLMNAATLLHQLTQSVTSLRAPVANTLTLGGSPIDGHLVDHLDQLVGQMNQISYRLPTTSNTLTGLIVSNVDNDDQKRVMTTLSVTTYFLEYLKRNF</sequence>
<dbReference type="AlphaFoldDB" id="A0ABD3U0D2"/>
<evidence type="ECO:0000313" key="2">
    <source>
        <dbReference type="Proteomes" id="UP001634394"/>
    </source>
</evidence>
<dbReference type="Proteomes" id="UP001634394">
    <property type="component" value="Unassembled WGS sequence"/>
</dbReference>
<comment type="caution">
    <text evidence="1">The sequence shown here is derived from an EMBL/GenBank/DDBJ whole genome shotgun (WGS) entry which is preliminary data.</text>
</comment>
<proteinExistence type="predicted"/>
<keyword evidence="2" id="KW-1185">Reference proteome</keyword>
<accession>A0ABD3U0D2</accession>
<reference evidence="1 2" key="1">
    <citation type="submission" date="2024-11" db="EMBL/GenBank/DDBJ databases">
        <title>Chromosome-level genome assembly of the freshwater bivalve Anodonta woodiana.</title>
        <authorList>
            <person name="Chen X."/>
        </authorList>
    </citation>
    <scope>NUCLEOTIDE SEQUENCE [LARGE SCALE GENOMIC DNA]</scope>
    <source>
        <strain evidence="1">MN2024</strain>
        <tissue evidence="1">Gills</tissue>
    </source>
</reference>
<evidence type="ECO:0000313" key="1">
    <source>
        <dbReference type="EMBL" id="KAL3842266.1"/>
    </source>
</evidence>
<organism evidence="1 2">
    <name type="scientific">Sinanodonta woodiana</name>
    <name type="common">Chinese pond mussel</name>
    <name type="synonym">Anodonta woodiana</name>
    <dbReference type="NCBI Taxonomy" id="1069815"/>
    <lineage>
        <taxon>Eukaryota</taxon>
        <taxon>Metazoa</taxon>
        <taxon>Spiralia</taxon>
        <taxon>Lophotrochozoa</taxon>
        <taxon>Mollusca</taxon>
        <taxon>Bivalvia</taxon>
        <taxon>Autobranchia</taxon>
        <taxon>Heteroconchia</taxon>
        <taxon>Palaeoheterodonta</taxon>
        <taxon>Unionida</taxon>
        <taxon>Unionoidea</taxon>
        <taxon>Unionidae</taxon>
        <taxon>Unioninae</taxon>
        <taxon>Sinanodonta</taxon>
    </lineage>
</organism>
<gene>
    <name evidence="1" type="ORF">ACJMK2_020298</name>
</gene>
<protein>
    <submittedName>
        <fullName evidence="1">Uncharacterized protein</fullName>
    </submittedName>
</protein>